<dbReference type="EMBL" id="VFES01000003">
    <property type="protein sequence ID" value="TWR68509.1"/>
    <property type="molecule type" value="Genomic_DNA"/>
</dbReference>
<dbReference type="CDD" id="cd07040">
    <property type="entry name" value="HP"/>
    <property type="match status" value="1"/>
</dbReference>
<dbReference type="SUPFAM" id="SSF53254">
    <property type="entry name" value="Phosphoglycerate mutase-like"/>
    <property type="match status" value="1"/>
</dbReference>
<comment type="caution">
    <text evidence="1">The sequence shown here is derived from an EMBL/GenBank/DDBJ whole genome shotgun (WGS) entry which is preliminary data.</text>
</comment>
<evidence type="ECO:0000313" key="2">
    <source>
        <dbReference type="Proteomes" id="UP000317267"/>
    </source>
</evidence>
<sequence length="155" mass="16818">MIRHAERCDRSGNPCLGSPDGITLNGSQAAAAVGVGLQHLGLQKAHLIASPLTRTRQTADFISGQVVPTESWVEDCDINFKDAVLAHKKSQENLVLITHSGCIDHFERKMGVRAGQRDSAYTQAFFVQVDGKQAPRIIGSLDAEDWAKLPGLQSR</sequence>
<organism evidence="1 2">
    <name type="scientific">Pseudomonas grimontii</name>
    <dbReference type="NCBI Taxonomy" id="129847"/>
    <lineage>
        <taxon>Bacteria</taxon>
        <taxon>Pseudomonadati</taxon>
        <taxon>Pseudomonadota</taxon>
        <taxon>Gammaproteobacteria</taxon>
        <taxon>Pseudomonadales</taxon>
        <taxon>Pseudomonadaceae</taxon>
        <taxon>Pseudomonas</taxon>
    </lineage>
</organism>
<dbReference type="InterPro" id="IPR013078">
    <property type="entry name" value="His_Pase_superF_clade-1"/>
</dbReference>
<evidence type="ECO:0000313" key="1">
    <source>
        <dbReference type="EMBL" id="TWR68509.1"/>
    </source>
</evidence>
<proteinExistence type="predicted"/>
<gene>
    <name evidence="1" type="ORF">FIV39_06690</name>
</gene>
<dbReference type="Gene3D" id="3.40.50.1240">
    <property type="entry name" value="Phosphoglycerate mutase-like"/>
    <property type="match status" value="1"/>
</dbReference>
<dbReference type="AlphaFoldDB" id="A0A5C5PNP0"/>
<dbReference type="InterPro" id="IPR029033">
    <property type="entry name" value="His_PPase_superfam"/>
</dbReference>
<name>A0A5C5PNP0_9PSED</name>
<protein>
    <submittedName>
        <fullName evidence="1">Histidine phosphatase family protein</fullName>
    </submittedName>
</protein>
<accession>A0A5C5PNP0</accession>
<reference evidence="1 2" key="1">
    <citation type="submission" date="2019-06" db="EMBL/GenBank/DDBJ databases">
        <title>Pseudomonas bimorpha sp. nov. isolated from bovine raw milk and skim milk concentrate.</title>
        <authorList>
            <person name="Hofmann K."/>
            <person name="Huptas C."/>
            <person name="Doll E."/>
            <person name="Scherer S."/>
            <person name="Wenning M."/>
        </authorList>
    </citation>
    <scope>NUCLEOTIDE SEQUENCE [LARGE SCALE GENOMIC DNA]</scope>
    <source>
        <strain evidence="1 2">DSM 17515</strain>
    </source>
</reference>
<dbReference type="Pfam" id="PF00300">
    <property type="entry name" value="His_Phos_1"/>
    <property type="match status" value="1"/>
</dbReference>
<dbReference type="Proteomes" id="UP000317267">
    <property type="component" value="Unassembled WGS sequence"/>
</dbReference>
<dbReference type="OrthoDB" id="6195868at2"/>